<evidence type="ECO:0000256" key="2">
    <source>
        <dbReference type="ARBA" id="ARBA00023315"/>
    </source>
</evidence>
<comment type="caution">
    <text evidence="5">The sequence shown here is derived from an EMBL/GenBank/DDBJ whole genome shotgun (WGS) entry which is preliminary data.</text>
</comment>
<evidence type="ECO:0000259" key="4">
    <source>
        <dbReference type="PROSITE" id="PS51186"/>
    </source>
</evidence>
<sequence length="165" mass="18247">MSIAIEPWAEDDLPLVQALLGDPVMMEHLGGPEDPDKIVSRHRRYLGDPGIFKIVVDGVGAGWVGYWEHEWQGEQIYEIGWSVLPAFQGRGVAGEGTRLALEAARAADGPRVVHAFPVPDNGPSNAICRKCGFTFLGEVEFEFPKGRWAPSNDWLYDLSATTDRR</sequence>
<feature type="domain" description="N-acetyltransferase" evidence="4">
    <location>
        <begin position="3"/>
        <end position="161"/>
    </location>
</feature>
<name>A0A9X3S587_9ACTN</name>
<dbReference type="SUPFAM" id="SSF55729">
    <property type="entry name" value="Acyl-CoA N-acyltransferases (Nat)"/>
    <property type="match status" value="1"/>
</dbReference>
<evidence type="ECO:0000313" key="5">
    <source>
        <dbReference type="EMBL" id="MDA0165332.1"/>
    </source>
</evidence>
<dbReference type="Pfam" id="PF13302">
    <property type="entry name" value="Acetyltransf_3"/>
    <property type="match status" value="1"/>
</dbReference>
<dbReference type="Proteomes" id="UP001149140">
    <property type="component" value="Unassembled WGS sequence"/>
</dbReference>
<dbReference type="RefSeq" id="WP_270044589.1">
    <property type="nucleotide sequence ID" value="NZ_JAPDOD010000045.1"/>
</dbReference>
<organism evidence="5 6">
    <name type="scientific">Solirubrobacter ginsenosidimutans</name>
    <dbReference type="NCBI Taxonomy" id="490573"/>
    <lineage>
        <taxon>Bacteria</taxon>
        <taxon>Bacillati</taxon>
        <taxon>Actinomycetota</taxon>
        <taxon>Thermoleophilia</taxon>
        <taxon>Solirubrobacterales</taxon>
        <taxon>Solirubrobacteraceae</taxon>
        <taxon>Solirubrobacter</taxon>
    </lineage>
</organism>
<dbReference type="PROSITE" id="PS51186">
    <property type="entry name" value="GNAT"/>
    <property type="match status" value="1"/>
</dbReference>
<keyword evidence="6" id="KW-1185">Reference proteome</keyword>
<dbReference type="GO" id="GO:0008999">
    <property type="term" value="F:protein-N-terminal-alanine acetyltransferase activity"/>
    <property type="evidence" value="ECO:0007669"/>
    <property type="project" value="TreeGrafter"/>
</dbReference>
<dbReference type="InterPro" id="IPR016181">
    <property type="entry name" value="Acyl_CoA_acyltransferase"/>
</dbReference>
<dbReference type="AlphaFoldDB" id="A0A9X3S587"/>
<proteinExistence type="inferred from homology"/>
<accession>A0A9X3S587</accession>
<dbReference type="PANTHER" id="PTHR43792:SF8">
    <property type="entry name" value="[RIBOSOMAL PROTEIN US5]-ALANINE N-ACETYLTRANSFERASE"/>
    <property type="match status" value="1"/>
</dbReference>
<dbReference type="GO" id="GO:0005737">
    <property type="term" value="C:cytoplasm"/>
    <property type="evidence" value="ECO:0007669"/>
    <property type="project" value="TreeGrafter"/>
</dbReference>
<dbReference type="InterPro" id="IPR000182">
    <property type="entry name" value="GNAT_dom"/>
</dbReference>
<evidence type="ECO:0000256" key="3">
    <source>
        <dbReference type="ARBA" id="ARBA00038502"/>
    </source>
</evidence>
<gene>
    <name evidence="5" type="ORF">OM076_34000</name>
</gene>
<keyword evidence="2" id="KW-0012">Acyltransferase</keyword>
<keyword evidence="1" id="KW-0808">Transferase</keyword>
<comment type="similarity">
    <text evidence="3">Belongs to the acetyltransferase family. RimJ subfamily.</text>
</comment>
<dbReference type="PANTHER" id="PTHR43792">
    <property type="entry name" value="GNAT FAMILY, PUTATIVE (AFU_ORTHOLOGUE AFUA_3G00765)-RELATED-RELATED"/>
    <property type="match status" value="1"/>
</dbReference>
<dbReference type="EMBL" id="JAPDOD010000045">
    <property type="protein sequence ID" value="MDA0165332.1"/>
    <property type="molecule type" value="Genomic_DNA"/>
</dbReference>
<evidence type="ECO:0000256" key="1">
    <source>
        <dbReference type="ARBA" id="ARBA00022679"/>
    </source>
</evidence>
<evidence type="ECO:0000313" key="6">
    <source>
        <dbReference type="Proteomes" id="UP001149140"/>
    </source>
</evidence>
<reference evidence="5" key="1">
    <citation type="submission" date="2022-10" db="EMBL/GenBank/DDBJ databases">
        <title>The WGS of Solirubrobacter ginsenosidimutans DSM 21036.</title>
        <authorList>
            <person name="Jiang Z."/>
        </authorList>
    </citation>
    <scope>NUCLEOTIDE SEQUENCE</scope>
    <source>
        <strain evidence="5">DSM 21036</strain>
    </source>
</reference>
<dbReference type="Gene3D" id="3.40.630.30">
    <property type="match status" value="1"/>
</dbReference>
<dbReference type="InterPro" id="IPR051531">
    <property type="entry name" value="N-acetyltransferase"/>
</dbReference>
<protein>
    <submittedName>
        <fullName evidence="5">GNAT family N-acetyltransferase</fullName>
    </submittedName>
</protein>